<feature type="active site" evidence="4">
    <location>
        <position position="63"/>
    </location>
</feature>
<dbReference type="EMBL" id="CAJVPK010000243">
    <property type="protein sequence ID" value="CAG8481610.1"/>
    <property type="molecule type" value="Genomic_DNA"/>
</dbReference>
<keyword evidence="3 4" id="KW-0949">S-adenosyl-L-methionine</keyword>
<proteinExistence type="inferred from homology"/>
<dbReference type="GO" id="GO:0032259">
    <property type="term" value="P:methylation"/>
    <property type="evidence" value="ECO:0007669"/>
    <property type="project" value="UniProtKB-KW"/>
</dbReference>
<evidence type="ECO:0000313" key="6">
    <source>
        <dbReference type="Proteomes" id="UP000789706"/>
    </source>
</evidence>
<gene>
    <name evidence="5" type="ORF">DEBURN_LOCUS3694</name>
</gene>
<evidence type="ECO:0000256" key="4">
    <source>
        <dbReference type="PROSITE-ProRule" id="PRU01016"/>
    </source>
</evidence>
<dbReference type="PANTHER" id="PTHR46098:SF1">
    <property type="entry name" value="TRNA (CYTOSINE(38)-C(5))-METHYLTRANSFERASE"/>
    <property type="match status" value="1"/>
</dbReference>
<protein>
    <submittedName>
        <fullName evidence="5">2630_t:CDS:1</fullName>
    </submittedName>
</protein>
<reference evidence="5" key="1">
    <citation type="submission" date="2021-06" db="EMBL/GenBank/DDBJ databases">
        <authorList>
            <person name="Kallberg Y."/>
            <person name="Tangrot J."/>
            <person name="Rosling A."/>
        </authorList>
    </citation>
    <scope>NUCLEOTIDE SEQUENCE</scope>
    <source>
        <strain evidence="5">AZ414A</strain>
    </source>
</reference>
<accession>A0A9N8W9I1</accession>
<dbReference type="PROSITE" id="PS51679">
    <property type="entry name" value="SAM_MT_C5"/>
    <property type="match status" value="1"/>
</dbReference>
<comment type="similarity">
    <text evidence="4">Belongs to the class I-like SAM-binding methyltransferase superfamily. C5-methyltransferase family.</text>
</comment>
<dbReference type="Gene3D" id="3.40.50.150">
    <property type="entry name" value="Vaccinia Virus protein VP39"/>
    <property type="match status" value="1"/>
</dbReference>
<dbReference type="Pfam" id="PF00145">
    <property type="entry name" value="DNA_methylase"/>
    <property type="match status" value="1"/>
</dbReference>
<name>A0A9N8W9I1_9GLOM</name>
<dbReference type="PANTHER" id="PTHR46098">
    <property type="entry name" value="TRNA (CYTOSINE(38)-C(5))-METHYLTRANSFERASE"/>
    <property type="match status" value="1"/>
</dbReference>
<dbReference type="GO" id="GO:0008168">
    <property type="term" value="F:methyltransferase activity"/>
    <property type="evidence" value="ECO:0007669"/>
    <property type="project" value="UniProtKB-KW"/>
</dbReference>
<keyword evidence="2 4" id="KW-0808">Transferase</keyword>
<dbReference type="SUPFAM" id="SSF53335">
    <property type="entry name" value="S-adenosyl-L-methionine-dependent methyltransferases"/>
    <property type="match status" value="1"/>
</dbReference>
<organism evidence="5 6">
    <name type="scientific">Diversispora eburnea</name>
    <dbReference type="NCBI Taxonomy" id="1213867"/>
    <lineage>
        <taxon>Eukaryota</taxon>
        <taxon>Fungi</taxon>
        <taxon>Fungi incertae sedis</taxon>
        <taxon>Mucoromycota</taxon>
        <taxon>Glomeromycotina</taxon>
        <taxon>Glomeromycetes</taxon>
        <taxon>Diversisporales</taxon>
        <taxon>Diversisporaceae</taxon>
        <taxon>Diversispora</taxon>
    </lineage>
</organism>
<comment type="caution">
    <text evidence="5">The sequence shown here is derived from an EMBL/GenBank/DDBJ whole genome shotgun (WGS) entry which is preliminary data.</text>
</comment>
<keyword evidence="1 4" id="KW-0489">Methyltransferase</keyword>
<sequence>MISEKGKSIPSSLIKLIDKSHFLKDTKCYSGEFLAAFDINTIANSIYRSNFEKTDIWLMSPPCQPYTRTGRLQGSKDNRSKSFIYLIGLLDKMKNPPKWILIENVKGFEESDTRNTLIKQLNNCNYNYQEFFITPLQLGIPNSRLRYYLLAKKKPLTFKESDSSKILCHIPCSPYDQPFVDIREEEEGKGTEKQDLKNIKLEEKKDDNEIDQLDNNITLNHDNIKMKDNTSSPSPYNNKQINDNNNKIEIKFIKEYLQNEDDLNEDKKYNISDKILIKYGKLFDIVKPSLKRSCCFTKGYYHYVEATGSILQLNEELNANEIFHKVSPLTNKNNNNNNSSPPQSQEEIISSLRLLKLRYFTEYEISSIMGFPKEFSFSPEITLKQRYKVLGNSINKLETLDSRVPKI</sequence>
<dbReference type="InterPro" id="IPR001525">
    <property type="entry name" value="C5_MeTfrase"/>
</dbReference>
<dbReference type="Proteomes" id="UP000789706">
    <property type="component" value="Unassembled WGS sequence"/>
</dbReference>
<dbReference type="Gene3D" id="3.90.120.10">
    <property type="entry name" value="DNA Methylase, subunit A, domain 2"/>
    <property type="match status" value="1"/>
</dbReference>
<dbReference type="GO" id="GO:0005634">
    <property type="term" value="C:nucleus"/>
    <property type="evidence" value="ECO:0007669"/>
    <property type="project" value="TreeGrafter"/>
</dbReference>
<evidence type="ECO:0000313" key="5">
    <source>
        <dbReference type="EMBL" id="CAG8481610.1"/>
    </source>
</evidence>
<dbReference type="InterPro" id="IPR029063">
    <property type="entry name" value="SAM-dependent_MTases_sf"/>
</dbReference>
<dbReference type="InterPro" id="IPR050750">
    <property type="entry name" value="C5-MTase"/>
</dbReference>
<evidence type="ECO:0000256" key="1">
    <source>
        <dbReference type="ARBA" id="ARBA00022603"/>
    </source>
</evidence>
<dbReference type="AlphaFoldDB" id="A0A9N8W9I1"/>
<evidence type="ECO:0000256" key="2">
    <source>
        <dbReference type="ARBA" id="ARBA00022679"/>
    </source>
</evidence>
<dbReference type="OrthoDB" id="414133at2759"/>
<keyword evidence="6" id="KW-1185">Reference proteome</keyword>
<evidence type="ECO:0000256" key="3">
    <source>
        <dbReference type="ARBA" id="ARBA00022691"/>
    </source>
</evidence>